<feature type="transmembrane region" description="Helical" evidence="1">
    <location>
        <begin position="152"/>
        <end position="170"/>
    </location>
</feature>
<dbReference type="KEGG" id="hrr:HZS55_19245"/>
<name>A0A7D5TEE5_9EURY</name>
<dbReference type="GeneID" id="56080046"/>
<feature type="transmembrane region" description="Helical" evidence="1">
    <location>
        <begin position="485"/>
        <end position="506"/>
    </location>
</feature>
<feature type="transmembrane region" description="Helical" evidence="1">
    <location>
        <begin position="609"/>
        <end position="633"/>
    </location>
</feature>
<reference evidence="2 3" key="1">
    <citation type="submission" date="2020-07" db="EMBL/GenBank/DDBJ databases">
        <title>Halosimplex pelagicum sp. nov. and Halosimplex rubrum sp. nov., isolated from salted brown alga Laminaria, and emended description of the genus Halosimplex.</title>
        <authorList>
            <person name="Cui H."/>
        </authorList>
    </citation>
    <scope>NUCLEOTIDE SEQUENCE [LARGE SCALE GENOMIC DNA]</scope>
    <source>
        <strain evidence="2 3">R27</strain>
    </source>
</reference>
<feature type="transmembrane region" description="Helical" evidence="1">
    <location>
        <begin position="553"/>
        <end position="573"/>
    </location>
</feature>
<feature type="transmembrane region" description="Helical" evidence="1">
    <location>
        <begin position="34"/>
        <end position="56"/>
    </location>
</feature>
<proteinExistence type="predicted"/>
<feature type="transmembrane region" description="Helical" evidence="1">
    <location>
        <begin position="236"/>
        <end position="252"/>
    </location>
</feature>
<feature type="transmembrane region" description="Helical" evidence="1">
    <location>
        <begin position="312"/>
        <end position="334"/>
    </location>
</feature>
<dbReference type="OrthoDB" id="242271at2157"/>
<keyword evidence="1" id="KW-1133">Transmembrane helix</keyword>
<feature type="transmembrane region" description="Helical" evidence="1">
    <location>
        <begin position="182"/>
        <end position="204"/>
    </location>
</feature>
<evidence type="ECO:0000256" key="1">
    <source>
        <dbReference type="SAM" id="Phobius"/>
    </source>
</evidence>
<organism evidence="2 3">
    <name type="scientific">Halosimplex rubrum</name>
    <dbReference type="NCBI Taxonomy" id="869889"/>
    <lineage>
        <taxon>Archaea</taxon>
        <taxon>Methanobacteriati</taxon>
        <taxon>Methanobacteriota</taxon>
        <taxon>Stenosarchaea group</taxon>
        <taxon>Halobacteria</taxon>
        <taxon>Halobacteriales</taxon>
        <taxon>Haloarculaceae</taxon>
        <taxon>Halosimplex</taxon>
    </lineage>
</organism>
<feature type="transmembrane region" description="Helical" evidence="1">
    <location>
        <begin position="512"/>
        <end position="533"/>
    </location>
</feature>
<dbReference type="Proteomes" id="UP000509667">
    <property type="component" value="Chromosome"/>
</dbReference>
<sequence length="653" mass="67156">MSTERARTLAPADVRERLAAARRALVRALVGDRLGLVVCLGTLLAVGVSWRVGVFINDNYTLANALVALVDGSLVVDEAAYGSLEVPGVQVYDGRLYGRNYGQVALAVPLLWALRAATAVADLGLVFAAAWSLLLLAFAVQVGRLTGRESPCATAGAVLALATFGTNAALAEPIPARLLPLVALQLGTVLATTVVSTTVYRLLARMHDRRVGVAAAVVSVLATPVAFWAAIPKRHLTVTALLVTVVYAFYRSRSATGSADGGDALLSPTGFRALAYVLVGLCTWVHAGEGFVVFLALVAVDLPTAPSNDRRTLAVVGAAFAASLVPFFVTNALISGDPVRPPRMLSEFAVPTDRGAFGGSGASGGAASGGGSAPLLPAPVRIAVATAAERLGLLFGPFVAGAKSAVSDPESLYRTFVRAGYDGYIGQRDNDQAINLSVLESAPVLAGVAALVATGGRRAAAAVRGRGAGPAFGARVRRSVRAVRASPATATDAFVALVAVLFTLVYVPRLPLFAQVTVRYLLPVYVLAVYALARQGWARRVVAEHGRAALWSYLGGVLLGAQLVFVVVTAGSFGRGGAFQLHAVVGLAVGAAFGVSAVGSALDERFDSVTAVAGGLAAALGTNLAVLSAFVYFRYGPYVLPAADWLADLLASA</sequence>
<feature type="transmembrane region" description="Helical" evidence="1">
    <location>
        <begin position="579"/>
        <end position="602"/>
    </location>
</feature>
<evidence type="ECO:0000313" key="3">
    <source>
        <dbReference type="Proteomes" id="UP000509667"/>
    </source>
</evidence>
<protein>
    <submittedName>
        <fullName evidence="2">Uncharacterized protein</fullName>
    </submittedName>
</protein>
<feature type="transmembrane region" description="Helical" evidence="1">
    <location>
        <begin position="273"/>
        <end position="300"/>
    </location>
</feature>
<keyword evidence="3" id="KW-1185">Reference proteome</keyword>
<keyword evidence="1" id="KW-0472">Membrane</keyword>
<dbReference type="EMBL" id="CP058910">
    <property type="protein sequence ID" value="QLH79296.1"/>
    <property type="molecule type" value="Genomic_DNA"/>
</dbReference>
<evidence type="ECO:0000313" key="2">
    <source>
        <dbReference type="EMBL" id="QLH79296.1"/>
    </source>
</evidence>
<accession>A0A7D5TEE5</accession>
<feature type="transmembrane region" description="Helical" evidence="1">
    <location>
        <begin position="211"/>
        <end position="230"/>
    </location>
</feature>
<gene>
    <name evidence="2" type="ORF">HZS55_19245</name>
</gene>
<dbReference type="AlphaFoldDB" id="A0A7D5TEE5"/>
<feature type="transmembrane region" description="Helical" evidence="1">
    <location>
        <begin position="116"/>
        <end position="140"/>
    </location>
</feature>
<keyword evidence="1" id="KW-0812">Transmembrane</keyword>
<dbReference type="RefSeq" id="WP_179909164.1">
    <property type="nucleotide sequence ID" value="NZ_CP058910.1"/>
</dbReference>